<accession>A0A9P4NI41</accession>
<name>A0A9P4NI41_9PEZI</name>
<feature type="region of interest" description="Disordered" evidence="1">
    <location>
        <begin position="86"/>
        <end position="116"/>
    </location>
</feature>
<sequence length="254" mass="28341">MPFTHSQGDHNIDGYTIECTLPECPQWMNRVQYRDFIIITPCTRSYTGVRRAILGRGSINSAYIERGEGPAVTYCGDTPIIWHNGIRRPHRRSASSSGSSSTVFENAQRPEAVSPASPIRHTVESLFNRITTPIRQFNLPPFASLFSRSEAPVPITPAPLMSLTRPISPPPLQRRSWVPYKLRAGAKALATSGRMSLREISQFLNLPWTTTRRIVAKARTPTSWEGKCFVGCWRNTCFSDAGYQEVSPATGIFA</sequence>
<reference evidence="2" key="1">
    <citation type="journal article" date="2020" name="Stud. Mycol.">
        <title>101 Dothideomycetes genomes: a test case for predicting lifestyles and emergence of pathogens.</title>
        <authorList>
            <person name="Haridas S."/>
            <person name="Albert R."/>
            <person name="Binder M."/>
            <person name="Bloem J."/>
            <person name="Labutti K."/>
            <person name="Salamov A."/>
            <person name="Andreopoulos B."/>
            <person name="Baker S."/>
            <person name="Barry K."/>
            <person name="Bills G."/>
            <person name="Bluhm B."/>
            <person name="Cannon C."/>
            <person name="Castanera R."/>
            <person name="Culley D."/>
            <person name="Daum C."/>
            <person name="Ezra D."/>
            <person name="Gonzalez J."/>
            <person name="Henrissat B."/>
            <person name="Kuo A."/>
            <person name="Liang C."/>
            <person name="Lipzen A."/>
            <person name="Lutzoni F."/>
            <person name="Magnuson J."/>
            <person name="Mondo S."/>
            <person name="Nolan M."/>
            <person name="Ohm R."/>
            <person name="Pangilinan J."/>
            <person name="Park H.-J."/>
            <person name="Ramirez L."/>
            <person name="Alfaro M."/>
            <person name="Sun H."/>
            <person name="Tritt A."/>
            <person name="Yoshinaga Y."/>
            <person name="Zwiers L.-H."/>
            <person name="Turgeon B."/>
            <person name="Goodwin S."/>
            <person name="Spatafora J."/>
            <person name="Crous P."/>
            <person name="Grigoriev I."/>
        </authorList>
    </citation>
    <scope>NUCLEOTIDE SEQUENCE</scope>
    <source>
        <strain evidence="2">CBS 130266</strain>
    </source>
</reference>
<organism evidence="2 3">
    <name type="scientific">Tothia fuscella</name>
    <dbReference type="NCBI Taxonomy" id="1048955"/>
    <lineage>
        <taxon>Eukaryota</taxon>
        <taxon>Fungi</taxon>
        <taxon>Dikarya</taxon>
        <taxon>Ascomycota</taxon>
        <taxon>Pezizomycotina</taxon>
        <taxon>Dothideomycetes</taxon>
        <taxon>Pleosporomycetidae</taxon>
        <taxon>Venturiales</taxon>
        <taxon>Cylindrosympodiaceae</taxon>
        <taxon>Tothia</taxon>
    </lineage>
</organism>
<dbReference type="EMBL" id="MU007093">
    <property type="protein sequence ID" value="KAF2422117.1"/>
    <property type="molecule type" value="Genomic_DNA"/>
</dbReference>
<gene>
    <name evidence="2" type="ORF">EJ08DRAFT_726303</name>
</gene>
<proteinExistence type="predicted"/>
<evidence type="ECO:0000313" key="2">
    <source>
        <dbReference type="EMBL" id="KAF2422117.1"/>
    </source>
</evidence>
<dbReference type="Proteomes" id="UP000800235">
    <property type="component" value="Unassembled WGS sequence"/>
</dbReference>
<protein>
    <submittedName>
        <fullName evidence="2">Uncharacterized protein</fullName>
    </submittedName>
</protein>
<comment type="caution">
    <text evidence="2">The sequence shown here is derived from an EMBL/GenBank/DDBJ whole genome shotgun (WGS) entry which is preliminary data.</text>
</comment>
<evidence type="ECO:0000313" key="3">
    <source>
        <dbReference type="Proteomes" id="UP000800235"/>
    </source>
</evidence>
<dbReference type="AlphaFoldDB" id="A0A9P4NI41"/>
<evidence type="ECO:0000256" key="1">
    <source>
        <dbReference type="SAM" id="MobiDB-lite"/>
    </source>
</evidence>
<keyword evidence="3" id="KW-1185">Reference proteome</keyword>